<keyword evidence="1" id="KW-0614">Plasmid</keyword>
<reference evidence="1 2" key="1">
    <citation type="submission" date="2018-01" db="EMBL/GenBank/DDBJ databases">
        <authorList>
            <person name="Gaut B.S."/>
            <person name="Morton B.R."/>
            <person name="Clegg M.T."/>
            <person name="Duvall M.R."/>
        </authorList>
    </citation>
    <scope>NUCLEOTIDE SEQUENCE [LARGE SCALE GENOMIC DNA]</scope>
    <source>
        <strain evidence="1">Cupriavidus taiwanensis LMG 19425</strain>
        <plasmid evidence="2">Plasmid ii</plasmid>
    </source>
</reference>
<gene>
    <name evidence="1" type="ORF">CT19425_MP70038</name>
</gene>
<name>A0A375IP57_9BURK</name>
<dbReference type="Proteomes" id="UP000255505">
    <property type="component" value="Plasmid II"/>
</dbReference>
<geneLocation type="plasmid" evidence="1">
    <name>II</name>
</geneLocation>
<dbReference type="EMBL" id="LT991977">
    <property type="protein sequence ID" value="SPK75878.1"/>
    <property type="molecule type" value="Genomic_DNA"/>
</dbReference>
<dbReference type="AlphaFoldDB" id="A0A375IP57"/>
<sequence length="190" mass="21168">MWILLRPSAFVLRRLLGLPSRLRVATLPLNVQGRLPIRPRRGSSSQASATTIRCQWHQRLHGKYPVPSHTPEPDRAMIISYPILTMPPAGNAMEESEDAWLARLLAQSDDPKGAYPARMVGTRTVGTAVCMSVPMRPRRFALSQMAPSWPTGWHPIPKIMKGSPMTPVSCCCAIRPKPAPPRQWCSIRCT</sequence>
<evidence type="ECO:0000313" key="2">
    <source>
        <dbReference type="Proteomes" id="UP000255505"/>
    </source>
</evidence>
<accession>A0A375IP57</accession>
<organism evidence="1 2">
    <name type="scientific">Cupriavidus taiwanensis</name>
    <dbReference type="NCBI Taxonomy" id="164546"/>
    <lineage>
        <taxon>Bacteria</taxon>
        <taxon>Pseudomonadati</taxon>
        <taxon>Pseudomonadota</taxon>
        <taxon>Betaproteobacteria</taxon>
        <taxon>Burkholderiales</taxon>
        <taxon>Burkholderiaceae</taxon>
        <taxon>Cupriavidus</taxon>
    </lineage>
</organism>
<evidence type="ECO:0000313" key="1">
    <source>
        <dbReference type="EMBL" id="SPK75878.1"/>
    </source>
</evidence>
<proteinExistence type="predicted"/>
<protein>
    <submittedName>
        <fullName evidence="1">Uncharacterized protein</fullName>
    </submittedName>
</protein>